<comment type="cofactor">
    <cofactor evidence="1">
        <name>Zn(2+)</name>
        <dbReference type="ChEBI" id="CHEBI:29105"/>
    </cofactor>
</comment>
<keyword evidence="4" id="KW-1003">Cell membrane</keyword>
<evidence type="ECO:0000313" key="15">
    <source>
        <dbReference type="EMBL" id="MPW25197.1"/>
    </source>
</evidence>
<evidence type="ECO:0000256" key="11">
    <source>
        <dbReference type="ARBA" id="ARBA00023049"/>
    </source>
</evidence>
<keyword evidence="8" id="KW-0378">Hydrolase</keyword>
<evidence type="ECO:0000256" key="10">
    <source>
        <dbReference type="ARBA" id="ARBA00022989"/>
    </source>
</evidence>
<dbReference type="EMBL" id="WHNX01000006">
    <property type="protein sequence ID" value="MPW25197.1"/>
    <property type="molecule type" value="Genomic_DNA"/>
</dbReference>
<evidence type="ECO:0000256" key="12">
    <source>
        <dbReference type="ARBA" id="ARBA00023136"/>
    </source>
</evidence>
<keyword evidence="5 15" id="KW-0645">Protease</keyword>
<keyword evidence="7" id="KW-0479">Metal-binding</keyword>
<keyword evidence="16" id="KW-1185">Reference proteome</keyword>
<dbReference type="GO" id="GO:0006508">
    <property type="term" value="P:proteolysis"/>
    <property type="evidence" value="ECO:0007669"/>
    <property type="project" value="UniProtKB-KW"/>
</dbReference>
<accession>A0A6A7K7K7</accession>
<dbReference type="InterPro" id="IPR052348">
    <property type="entry name" value="Metallopeptidase_M50B"/>
</dbReference>
<evidence type="ECO:0000256" key="6">
    <source>
        <dbReference type="ARBA" id="ARBA00022692"/>
    </source>
</evidence>
<organism evidence="15 16">
    <name type="scientific">Alkalibaculum sporogenes</name>
    <dbReference type="NCBI Taxonomy" id="2655001"/>
    <lineage>
        <taxon>Bacteria</taxon>
        <taxon>Bacillati</taxon>
        <taxon>Bacillota</taxon>
        <taxon>Clostridia</taxon>
        <taxon>Eubacteriales</taxon>
        <taxon>Eubacteriaceae</taxon>
        <taxon>Alkalibaculum</taxon>
    </lineage>
</organism>
<proteinExistence type="inferred from homology"/>
<keyword evidence="9" id="KW-0862">Zinc</keyword>
<feature type="transmembrane region" description="Helical" evidence="13">
    <location>
        <begin position="111"/>
        <end position="132"/>
    </location>
</feature>
<evidence type="ECO:0000256" key="13">
    <source>
        <dbReference type="SAM" id="Phobius"/>
    </source>
</evidence>
<evidence type="ECO:0000256" key="4">
    <source>
        <dbReference type="ARBA" id="ARBA00022475"/>
    </source>
</evidence>
<dbReference type="GO" id="GO:0005886">
    <property type="term" value="C:plasma membrane"/>
    <property type="evidence" value="ECO:0007669"/>
    <property type="project" value="UniProtKB-SubCell"/>
</dbReference>
<comment type="caution">
    <text evidence="15">The sequence shown here is derived from an EMBL/GenBank/DDBJ whole genome shotgun (WGS) entry which is preliminary data.</text>
</comment>
<dbReference type="PANTHER" id="PTHR35864:SF1">
    <property type="entry name" value="ZINC METALLOPROTEASE YWHC-RELATED"/>
    <property type="match status" value="1"/>
</dbReference>
<evidence type="ECO:0000256" key="1">
    <source>
        <dbReference type="ARBA" id="ARBA00001947"/>
    </source>
</evidence>
<keyword evidence="12 13" id="KW-0472">Membrane</keyword>
<keyword evidence="6 13" id="KW-0812">Transmembrane</keyword>
<reference evidence="15 16" key="1">
    <citation type="submission" date="2019-10" db="EMBL/GenBank/DDBJ databases">
        <title>Alkalibaculum tamaniensis sp.nov., a new alkaliphilic acetogen, isolated on methoxylated aromatics from a mud volcano.</title>
        <authorList>
            <person name="Khomyakova M.A."/>
            <person name="Merkel A.Y."/>
            <person name="Bonch-Osmolovskaya E.A."/>
            <person name="Slobodkin A.I."/>
        </authorList>
    </citation>
    <scope>NUCLEOTIDE SEQUENCE [LARGE SCALE GENOMIC DNA]</scope>
    <source>
        <strain evidence="15 16">M08DMB</strain>
    </source>
</reference>
<dbReference type="GO" id="GO:0008237">
    <property type="term" value="F:metallopeptidase activity"/>
    <property type="evidence" value="ECO:0007669"/>
    <property type="project" value="UniProtKB-KW"/>
</dbReference>
<evidence type="ECO:0000259" key="14">
    <source>
        <dbReference type="Pfam" id="PF02163"/>
    </source>
</evidence>
<feature type="transmembrane region" description="Helical" evidence="13">
    <location>
        <begin position="82"/>
        <end position="105"/>
    </location>
</feature>
<keyword evidence="10 13" id="KW-1133">Transmembrane helix</keyword>
<comment type="similarity">
    <text evidence="3">Belongs to the peptidase M50B family.</text>
</comment>
<feature type="transmembrane region" description="Helical" evidence="13">
    <location>
        <begin position="46"/>
        <end position="62"/>
    </location>
</feature>
<evidence type="ECO:0000256" key="5">
    <source>
        <dbReference type="ARBA" id="ARBA00022670"/>
    </source>
</evidence>
<comment type="subcellular location">
    <subcellularLocation>
        <location evidence="2">Cell membrane</location>
        <topology evidence="2">Multi-pass membrane protein</topology>
    </subcellularLocation>
</comment>
<feature type="domain" description="Peptidase M50" evidence="14">
    <location>
        <begin position="100"/>
        <end position="168"/>
    </location>
</feature>
<dbReference type="CDD" id="cd06158">
    <property type="entry name" value="S2P-M50_like_1"/>
    <property type="match status" value="1"/>
</dbReference>
<dbReference type="InterPro" id="IPR008915">
    <property type="entry name" value="Peptidase_M50"/>
</dbReference>
<keyword evidence="11" id="KW-0482">Metalloprotease</keyword>
<dbReference type="PANTHER" id="PTHR35864">
    <property type="entry name" value="ZINC METALLOPROTEASE MJ0611-RELATED"/>
    <property type="match status" value="1"/>
</dbReference>
<dbReference type="AlphaFoldDB" id="A0A6A7K7K7"/>
<sequence>MSILYILPALLISITFHELAHGYVAYKLGDPTAKDLGRLTLNPIKHIDPVGFLSLLILRFGWAKPVPYNPSYFKNRRQGTLLVAIAGPITNIILALLSLIAIALINTSYSIWYNILEMMFLYNIIFAVFNSLPVPPLDGSKILASILPEKLETFFWKYEKYGYIILLILIFTNVLGMILEPAISVTMNVLVAIVQFFL</sequence>
<evidence type="ECO:0000256" key="7">
    <source>
        <dbReference type="ARBA" id="ARBA00022723"/>
    </source>
</evidence>
<gene>
    <name evidence="15" type="ORF">GC105_05255</name>
</gene>
<evidence type="ECO:0000256" key="9">
    <source>
        <dbReference type="ARBA" id="ARBA00022833"/>
    </source>
</evidence>
<dbReference type="InterPro" id="IPR044537">
    <property type="entry name" value="Rip2-like"/>
</dbReference>
<protein>
    <submittedName>
        <fullName evidence="15">Site-2 protease family protein</fullName>
    </submittedName>
</protein>
<dbReference type="GO" id="GO:0046872">
    <property type="term" value="F:metal ion binding"/>
    <property type="evidence" value="ECO:0007669"/>
    <property type="project" value="UniProtKB-KW"/>
</dbReference>
<evidence type="ECO:0000256" key="2">
    <source>
        <dbReference type="ARBA" id="ARBA00004651"/>
    </source>
</evidence>
<evidence type="ECO:0000256" key="8">
    <source>
        <dbReference type="ARBA" id="ARBA00022801"/>
    </source>
</evidence>
<dbReference type="Proteomes" id="UP000440004">
    <property type="component" value="Unassembled WGS sequence"/>
</dbReference>
<evidence type="ECO:0000313" key="16">
    <source>
        <dbReference type="Proteomes" id="UP000440004"/>
    </source>
</evidence>
<dbReference type="Pfam" id="PF02163">
    <property type="entry name" value="Peptidase_M50"/>
    <property type="match status" value="1"/>
</dbReference>
<name>A0A6A7K7K7_9FIRM</name>
<evidence type="ECO:0000256" key="3">
    <source>
        <dbReference type="ARBA" id="ARBA00007931"/>
    </source>
</evidence>
<feature type="transmembrane region" description="Helical" evidence="13">
    <location>
        <begin position="161"/>
        <end position="179"/>
    </location>
</feature>